<dbReference type="InterPro" id="IPR012910">
    <property type="entry name" value="Plug_dom"/>
</dbReference>
<evidence type="ECO:0000256" key="2">
    <source>
        <dbReference type="ARBA" id="ARBA00022448"/>
    </source>
</evidence>
<evidence type="ECO:0000256" key="7">
    <source>
        <dbReference type="ARBA" id="ARBA00023136"/>
    </source>
</evidence>
<keyword evidence="2 10" id="KW-0813">Transport</keyword>
<keyword evidence="9 10" id="KW-0998">Cell outer membrane</keyword>
<evidence type="ECO:0000313" key="15">
    <source>
        <dbReference type="EMBL" id="MFD2532573.1"/>
    </source>
</evidence>
<dbReference type="Pfam" id="PF00593">
    <property type="entry name" value="TonB_dep_Rec_b-barrel"/>
    <property type="match status" value="1"/>
</dbReference>
<feature type="signal peptide" evidence="12">
    <location>
        <begin position="1"/>
        <end position="21"/>
    </location>
</feature>
<name>A0ABW5JM74_9BACT</name>
<keyword evidence="6 11" id="KW-0798">TonB box</keyword>
<evidence type="ECO:0000256" key="3">
    <source>
        <dbReference type="ARBA" id="ARBA00022452"/>
    </source>
</evidence>
<reference evidence="16" key="1">
    <citation type="journal article" date="2019" name="Int. J. Syst. Evol. Microbiol.">
        <title>The Global Catalogue of Microorganisms (GCM) 10K type strain sequencing project: providing services to taxonomists for standard genome sequencing and annotation.</title>
        <authorList>
            <consortium name="The Broad Institute Genomics Platform"/>
            <consortium name="The Broad Institute Genome Sequencing Center for Infectious Disease"/>
            <person name="Wu L."/>
            <person name="Ma J."/>
        </authorList>
    </citation>
    <scope>NUCLEOTIDE SEQUENCE [LARGE SCALE GENOMIC DNA]</scope>
    <source>
        <strain evidence="16">KCTC 52042</strain>
    </source>
</reference>
<keyword evidence="8 15" id="KW-0675">Receptor</keyword>
<evidence type="ECO:0000256" key="9">
    <source>
        <dbReference type="ARBA" id="ARBA00023237"/>
    </source>
</evidence>
<accession>A0ABW5JM74</accession>
<feature type="chain" id="PRO_5046794231" evidence="12">
    <location>
        <begin position="22"/>
        <end position="754"/>
    </location>
</feature>
<evidence type="ECO:0000259" key="13">
    <source>
        <dbReference type="Pfam" id="PF00593"/>
    </source>
</evidence>
<evidence type="ECO:0000313" key="16">
    <source>
        <dbReference type="Proteomes" id="UP001597460"/>
    </source>
</evidence>
<keyword evidence="4 10" id="KW-0812">Transmembrane</keyword>
<dbReference type="Proteomes" id="UP001597460">
    <property type="component" value="Unassembled WGS sequence"/>
</dbReference>
<keyword evidence="3 10" id="KW-1134">Transmembrane beta strand</keyword>
<dbReference type="RefSeq" id="WP_390301218.1">
    <property type="nucleotide sequence ID" value="NZ_JBHULI010000024.1"/>
</dbReference>
<dbReference type="InterPro" id="IPR000531">
    <property type="entry name" value="Beta-barrel_TonB"/>
</dbReference>
<keyword evidence="16" id="KW-1185">Reference proteome</keyword>
<evidence type="ECO:0000256" key="12">
    <source>
        <dbReference type="SAM" id="SignalP"/>
    </source>
</evidence>
<gene>
    <name evidence="15" type="ORF">ACFSVN_08975</name>
</gene>
<evidence type="ECO:0000256" key="10">
    <source>
        <dbReference type="PROSITE-ProRule" id="PRU01360"/>
    </source>
</evidence>
<dbReference type="Gene3D" id="2.60.40.1120">
    <property type="entry name" value="Carboxypeptidase-like, regulatory domain"/>
    <property type="match status" value="1"/>
</dbReference>
<dbReference type="Gene3D" id="2.40.170.20">
    <property type="entry name" value="TonB-dependent receptor, beta-barrel domain"/>
    <property type="match status" value="1"/>
</dbReference>
<dbReference type="InterPro" id="IPR037066">
    <property type="entry name" value="Plug_dom_sf"/>
</dbReference>
<dbReference type="Pfam" id="PF13715">
    <property type="entry name" value="CarbopepD_reg_2"/>
    <property type="match status" value="1"/>
</dbReference>
<dbReference type="SUPFAM" id="SSF49464">
    <property type="entry name" value="Carboxypeptidase regulatory domain-like"/>
    <property type="match status" value="1"/>
</dbReference>
<comment type="subcellular location">
    <subcellularLocation>
        <location evidence="1 10">Cell outer membrane</location>
        <topology evidence="1 10">Multi-pass membrane protein</topology>
    </subcellularLocation>
</comment>
<dbReference type="InterPro" id="IPR008969">
    <property type="entry name" value="CarboxyPept-like_regulatory"/>
</dbReference>
<protein>
    <submittedName>
        <fullName evidence="15">TonB-dependent receptor domain-containing protein</fullName>
    </submittedName>
</protein>
<dbReference type="Gene3D" id="2.170.130.10">
    <property type="entry name" value="TonB-dependent receptor, plug domain"/>
    <property type="match status" value="1"/>
</dbReference>
<sequence length="754" mass="86248">MRQSYLFVLLFFLVGSSSVIAQSASINGYVTDSETGETLISANVGFQEINKGASSNTLGYFTLPNIEPGTYILFCSYIGYRPYRKEITLEPGESLRLDIELVPESIELDEIIVRSRVEEEEKKNIGTAQINTELIKELPSVFEADVFRSVQLLPGVKAASDFSSGLYIRGGSPDQTLILLDRTTVYNPSHFFGFFSTFNPDAIKDVRLYKGGYPAEYGGRLGSVLTIYNKDGNRNETTGSATVGLLASRLSVEGPYSKGSWMLASRRSTLEPLLAGLRQSIDNIPSKFYFYDFNGKVNLDATENDKLSLAFYAGQDRVSFPFGDDSEFNLDYGNQTLSGNWTHIFSENLFSNFVLTGSRYFNFPKFNIAGTPFTRENNIYDFSLKADLEYLPGNNHQIKTGVWAGSFTLRLQDSFDNENTFQSRIQNQYASFYIQDEYRPSERWIFTPGVRFNYFSDGDYMRIEPRFSMEFRPVDRVRLQAAYGRYNQFLTLITNEAFSGFDVWLTSAEGVSPAFGDQFVIGTKTIPFTDYGLDIEFYYRNMNDLFELDPFIPDVSGLLYEDLFRVGEGYAYGMEVFFEKRRGNFTGFIGYTLGYTWRKFPGYNAEVTEGNQVARFYPPKYDRRHDMNVVGNYKFNDKWKATLSFNFATGQSYTKVLGRYVQFDLPWDNNNRNAFTVGKVNASRLPNYHRMDVSFSRSGRFFDLGDSELQFQIINVYSRRNTWFLNYDFSENPVGVDEISMLPILPSISYTVKF</sequence>
<dbReference type="PANTHER" id="PTHR30069:SF29">
    <property type="entry name" value="HEMOGLOBIN AND HEMOGLOBIN-HAPTOGLOBIN-BINDING PROTEIN 1-RELATED"/>
    <property type="match status" value="1"/>
</dbReference>
<evidence type="ECO:0000256" key="1">
    <source>
        <dbReference type="ARBA" id="ARBA00004571"/>
    </source>
</evidence>
<dbReference type="SUPFAM" id="SSF56935">
    <property type="entry name" value="Porins"/>
    <property type="match status" value="1"/>
</dbReference>
<comment type="similarity">
    <text evidence="10 11">Belongs to the TonB-dependent receptor family.</text>
</comment>
<keyword evidence="7 10" id="KW-0472">Membrane</keyword>
<evidence type="ECO:0000259" key="14">
    <source>
        <dbReference type="Pfam" id="PF07715"/>
    </source>
</evidence>
<dbReference type="InterPro" id="IPR039426">
    <property type="entry name" value="TonB-dep_rcpt-like"/>
</dbReference>
<evidence type="ECO:0000256" key="6">
    <source>
        <dbReference type="ARBA" id="ARBA00023077"/>
    </source>
</evidence>
<feature type="domain" description="TonB-dependent receptor-like beta-barrel" evidence="13">
    <location>
        <begin position="291"/>
        <end position="696"/>
    </location>
</feature>
<keyword evidence="5 12" id="KW-0732">Signal</keyword>
<evidence type="ECO:0000256" key="11">
    <source>
        <dbReference type="RuleBase" id="RU003357"/>
    </source>
</evidence>
<proteinExistence type="inferred from homology"/>
<organism evidence="15 16">
    <name type="scientific">Gracilimonas halophila</name>
    <dbReference type="NCBI Taxonomy" id="1834464"/>
    <lineage>
        <taxon>Bacteria</taxon>
        <taxon>Pseudomonadati</taxon>
        <taxon>Balneolota</taxon>
        <taxon>Balneolia</taxon>
        <taxon>Balneolales</taxon>
        <taxon>Balneolaceae</taxon>
        <taxon>Gracilimonas</taxon>
    </lineage>
</organism>
<evidence type="ECO:0000256" key="4">
    <source>
        <dbReference type="ARBA" id="ARBA00022692"/>
    </source>
</evidence>
<dbReference type="PANTHER" id="PTHR30069">
    <property type="entry name" value="TONB-DEPENDENT OUTER MEMBRANE RECEPTOR"/>
    <property type="match status" value="1"/>
</dbReference>
<dbReference type="InterPro" id="IPR036942">
    <property type="entry name" value="Beta-barrel_TonB_sf"/>
</dbReference>
<evidence type="ECO:0000256" key="8">
    <source>
        <dbReference type="ARBA" id="ARBA00023170"/>
    </source>
</evidence>
<dbReference type="Pfam" id="PF07715">
    <property type="entry name" value="Plug"/>
    <property type="match status" value="1"/>
</dbReference>
<dbReference type="EMBL" id="JBHULI010000024">
    <property type="protein sequence ID" value="MFD2532573.1"/>
    <property type="molecule type" value="Genomic_DNA"/>
</dbReference>
<feature type="domain" description="TonB-dependent receptor plug" evidence="14">
    <location>
        <begin position="145"/>
        <end position="220"/>
    </location>
</feature>
<dbReference type="PROSITE" id="PS52016">
    <property type="entry name" value="TONB_DEPENDENT_REC_3"/>
    <property type="match status" value="1"/>
</dbReference>
<comment type="caution">
    <text evidence="15">The sequence shown here is derived from an EMBL/GenBank/DDBJ whole genome shotgun (WGS) entry which is preliminary data.</text>
</comment>
<evidence type="ECO:0000256" key="5">
    <source>
        <dbReference type="ARBA" id="ARBA00022729"/>
    </source>
</evidence>